<evidence type="ECO:0000313" key="1">
    <source>
        <dbReference type="EMBL" id="API52883.1"/>
    </source>
</evidence>
<proteinExistence type="predicted"/>
<protein>
    <submittedName>
        <fullName evidence="1">Uncharacterized protein</fullName>
    </submittedName>
</protein>
<dbReference type="RefSeq" id="WP_072639328.1">
    <property type="nucleotide sequence ID" value="NZ_CP018228.1"/>
</dbReference>
<accession>A0A1L3ZB57</accession>
<organism evidence="1 2">
    <name type="scientific">Rhizobium leguminosarum</name>
    <dbReference type="NCBI Taxonomy" id="384"/>
    <lineage>
        <taxon>Bacteria</taxon>
        <taxon>Pseudomonadati</taxon>
        <taxon>Pseudomonadota</taxon>
        <taxon>Alphaproteobacteria</taxon>
        <taxon>Hyphomicrobiales</taxon>
        <taxon>Rhizobiaceae</taxon>
        <taxon>Rhizobium/Agrobacterium group</taxon>
        <taxon>Rhizobium</taxon>
    </lineage>
</organism>
<evidence type="ECO:0000313" key="2">
    <source>
        <dbReference type="Proteomes" id="UP000183050"/>
    </source>
</evidence>
<name>A0A1L3ZB57_RHILE</name>
<reference evidence="1 2" key="1">
    <citation type="submission" date="2016-11" db="EMBL/GenBank/DDBJ databases">
        <title>Rhizobium leguminosarum bv. viciae strain Vaf12 isolated from Vavilovia formosa root nodules from Russia, Dagestan.</title>
        <authorList>
            <person name="Kimeklis A."/>
        </authorList>
    </citation>
    <scope>NUCLEOTIDE SEQUENCE [LARGE SCALE GENOMIC DNA]</scope>
    <source>
        <strain evidence="1 2">Vaf-108</strain>
    </source>
</reference>
<sequence length="96" mass="10609">MNEFAGYTRPVPGGHWAMLRFARDGKPKPIMGEGEKPIIFPTEVEALRAVNLHLLAYFNGSYRRDGEMIFAAKSAADRIFRGGGRVVEVERKGASA</sequence>
<dbReference type="AlphaFoldDB" id="A0A1L3ZB57"/>
<gene>
    <name evidence="1" type="ORF">BMW22_15770</name>
</gene>
<dbReference type="Proteomes" id="UP000183050">
    <property type="component" value="Chromosome"/>
</dbReference>
<dbReference type="EMBL" id="CP018228">
    <property type="protein sequence ID" value="API52883.1"/>
    <property type="molecule type" value="Genomic_DNA"/>
</dbReference>